<organism evidence="11 12">
    <name type="scientific">Scleropages formosus</name>
    <name type="common">Asian bonytongue</name>
    <name type="synonym">Osteoglossum formosum</name>
    <dbReference type="NCBI Taxonomy" id="113540"/>
    <lineage>
        <taxon>Eukaryota</taxon>
        <taxon>Metazoa</taxon>
        <taxon>Chordata</taxon>
        <taxon>Craniata</taxon>
        <taxon>Vertebrata</taxon>
        <taxon>Euteleostomi</taxon>
        <taxon>Actinopterygii</taxon>
        <taxon>Neopterygii</taxon>
        <taxon>Teleostei</taxon>
        <taxon>Osteoglossocephala</taxon>
        <taxon>Osteoglossomorpha</taxon>
        <taxon>Osteoglossiformes</taxon>
        <taxon>Osteoglossidae</taxon>
        <taxon>Scleropages</taxon>
    </lineage>
</organism>
<evidence type="ECO:0000256" key="5">
    <source>
        <dbReference type="ARBA" id="ARBA00022989"/>
    </source>
</evidence>
<keyword evidence="12" id="KW-1185">Reference proteome</keyword>
<keyword evidence="7" id="KW-0813">Transport</keyword>
<feature type="transmembrane region" description="Helical" evidence="7">
    <location>
        <begin position="136"/>
        <end position="155"/>
    </location>
</feature>
<proteinExistence type="inferred from homology"/>
<name>A0A8D0CIT2_SCLFO</name>
<accession>A0A8D0CIT2</accession>
<keyword evidence="4 7" id="KW-0812">Transmembrane</keyword>
<evidence type="ECO:0000256" key="3">
    <source>
        <dbReference type="ARBA" id="ARBA00022475"/>
    </source>
</evidence>
<reference evidence="11" key="2">
    <citation type="submission" date="2025-08" db="UniProtKB">
        <authorList>
            <consortium name="Ensembl"/>
        </authorList>
    </citation>
    <scope>IDENTIFICATION</scope>
</reference>
<gene>
    <name evidence="11" type="primary">SLC28A2</name>
    <name evidence="11" type="synonym">slc28a1</name>
</gene>
<comment type="subcellular location">
    <subcellularLocation>
        <location evidence="1">Cell membrane</location>
        <topology evidence="1">Multi-pass membrane protein</topology>
    </subcellularLocation>
</comment>
<protein>
    <recommendedName>
        <fullName evidence="7">Sodium/nucleoside cotransporter</fullName>
    </recommendedName>
</protein>
<feature type="domain" description="Concentrative nucleoside transporter N-terminal" evidence="8">
    <location>
        <begin position="208"/>
        <end position="279"/>
    </location>
</feature>
<feature type="transmembrane region" description="Helical" evidence="7">
    <location>
        <begin position="482"/>
        <end position="501"/>
    </location>
</feature>
<dbReference type="Pfam" id="PF07662">
    <property type="entry name" value="Nucleos_tra2_C"/>
    <property type="match status" value="1"/>
</dbReference>
<dbReference type="InterPro" id="IPR008276">
    <property type="entry name" value="C_nuclsd_transpt"/>
</dbReference>
<dbReference type="NCBIfam" id="TIGR00804">
    <property type="entry name" value="nupC"/>
    <property type="match status" value="1"/>
</dbReference>
<comment type="similarity">
    <text evidence="2 7">Belongs to the concentrative nucleoside transporter (CNT) (TC 2.A.41) family.</text>
</comment>
<keyword evidence="3" id="KW-1003">Cell membrane</keyword>
<evidence type="ECO:0000256" key="4">
    <source>
        <dbReference type="ARBA" id="ARBA00022692"/>
    </source>
</evidence>
<evidence type="ECO:0000259" key="9">
    <source>
        <dbReference type="Pfam" id="PF07662"/>
    </source>
</evidence>
<feature type="domain" description="Concentrative nucleoside transporter C-terminal" evidence="9">
    <location>
        <begin position="391"/>
        <end position="612"/>
    </location>
</feature>
<evidence type="ECO:0000259" key="10">
    <source>
        <dbReference type="Pfam" id="PF07670"/>
    </source>
</evidence>
<evidence type="ECO:0000256" key="1">
    <source>
        <dbReference type="ARBA" id="ARBA00004651"/>
    </source>
</evidence>
<feature type="transmembrane region" description="Helical" evidence="7">
    <location>
        <begin position="448"/>
        <end position="470"/>
    </location>
</feature>
<dbReference type="PANTHER" id="PTHR10590">
    <property type="entry name" value="SODIUM/NUCLEOSIDE COTRANSPORTER"/>
    <property type="match status" value="1"/>
</dbReference>
<feature type="transmembrane region" description="Helical" evidence="7">
    <location>
        <begin position="200"/>
        <end position="219"/>
    </location>
</feature>
<evidence type="ECO:0000259" key="8">
    <source>
        <dbReference type="Pfam" id="PF01773"/>
    </source>
</evidence>
<feature type="transmembrane region" description="Helical" evidence="7">
    <location>
        <begin position="388"/>
        <end position="410"/>
    </location>
</feature>
<evidence type="ECO:0000256" key="6">
    <source>
        <dbReference type="ARBA" id="ARBA00023136"/>
    </source>
</evidence>
<reference evidence="11" key="3">
    <citation type="submission" date="2025-09" db="UniProtKB">
        <authorList>
            <consortium name="Ensembl"/>
        </authorList>
    </citation>
    <scope>IDENTIFICATION</scope>
</reference>
<sequence>MEGGVVAQWVSTGSCSPVGLGFESRLGCLATNWRPVLGVSPPPPVLRSELPGRLRFPATSYGTSGSENVCVWVCGCGGTAGLAGSHSLVGWGFESRLGCLVTNWCPFLGVSPSPHALHRVSLAYFIAACVLNFQRAIALVVLNCLAVFFIIYDLVKRYKGDSLKRCFRPVERCFRGNVVFLVVVLALLVTWLAVDTSKRPEQLISFGGICLFLLLIYIFSVHREAVSWRAVFWGLGLQFVIGLFVIRTEPGLTAFKWLGDQVQIFLNYTIAGSSFVFGNDLVTQAFAFQALPIIVFFSSVMSVLYYLGIMQWIIIKIAWIMQITMGTSPTETLSVAGNIFVGQTEAPLLIRPYLQEMTKSEIHAVMTGGFATIAGSVMGAYISFGIDAASLISASVMAAPCALGLAKLSYPETCKTKFKTKDQIKVDSSGEQNILEAASNGASASIALVANIAANLIAFLAILDFINAALKWLGGMVGYPEITFEMICSYVFMPVTFMMGIPYEESFVAAELIGTKLFLNEFLAYERLSKLKNNRLNGLPPVSDSERQWISVRSETICTYALCGFANFTSLGIMIGGLSSICPSRRGDISKTVMRALFTGTCASLVNACIAGLLFVPPLDCLDVFRNSVFNKPFLELKM</sequence>
<keyword evidence="5 7" id="KW-1133">Transmembrane helix</keyword>
<dbReference type="InterPro" id="IPR018270">
    <property type="entry name" value="C_nuclsd_transpt_met_bac"/>
</dbReference>
<evidence type="ECO:0000256" key="7">
    <source>
        <dbReference type="RuleBase" id="RU362018"/>
    </source>
</evidence>
<dbReference type="InterPro" id="IPR002668">
    <property type="entry name" value="CNT_N_dom"/>
</dbReference>
<feature type="transmembrane region" description="Helical" evidence="7">
    <location>
        <begin position="286"/>
        <end position="307"/>
    </location>
</feature>
<feature type="transmembrane region" description="Helical" evidence="7">
    <location>
        <begin position="226"/>
        <end position="246"/>
    </location>
</feature>
<dbReference type="GO" id="GO:0005415">
    <property type="term" value="F:nucleoside:sodium symporter activity"/>
    <property type="evidence" value="ECO:0007669"/>
    <property type="project" value="TreeGrafter"/>
</dbReference>
<dbReference type="GeneTree" id="ENSGT00390000016025"/>
<evidence type="ECO:0000256" key="2">
    <source>
        <dbReference type="ARBA" id="ARBA00009033"/>
    </source>
</evidence>
<feature type="transmembrane region" description="Helical" evidence="7">
    <location>
        <begin position="362"/>
        <end position="382"/>
    </location>
</feature>
<dbReference type="AlphaFoldDB" id="A0A8D0CIT2"/>
<dbReference type="Pfam" id="PF07670">
    <property type="entry name" value="Gate"/>
    <property type="match status" value="1"/>
</dbReference>
<feature type="transmembrane region" description="Helical" evidence="7">
    <location>
        <begin position="176"/>
        <end position="194"/>
    </location>
</feature>
<dbReference type="GO" id="GO:0005886">
    <property type="term" value="C:plasma membrane"/>
    <property type="evidence" value="ECO:0007669"/>
    <property type="project" value="UniProtKB-SubCell"/>
</dbReference>
<dbReference type="InterPro" id="IPR011657">
    <property type="entry name" value="CNT_C_dom"/>
</dbReference>
<feature type="transmembrane region" description="Helical" evidence="7">
    <location>
        <begin position="593"/>
        <end position="616"/>
    </location>
</feature>
<dbReference type="Pfam" id="PF01773">
    <property type="entry name" value="Nucleos_tra2_N"/>
    <property type="match status" value="1"/>
</dbReference>
<dbReference type="Proteomes" id="UP000694397">
    <property type="component" value="Chromosome 11"/>
</dbReference>
<evidence type="ECO:0000313" key="12">
    <source>
        <dbReference type="Proteomes" id="UP000694397"/>
    </source>
</evidence>
<dbReference type="InterPro" id="IPR011642">
    <property type="entry name" value="Gate_dom"/>
</dbReference>
<dbReference type="Ensembl" id="ENSSFOT00015042253.1">
    <property type="protein sequence ID" value="ENSSFOP00015069730.1"/>
    <property type="gene ID" value="ENSSFOG00015020330.2"/>
</dbReference>
<dbReference type="PANTHER" id="PTHR10590:SF22">
    <property type="entry name" value="SODIUM_NUCLEOSIDE COTRANSPORTER"/>
    <property type="match status" value="1"/>
</dbReference>
<evidence type="ECO:0000313" key="11">
    <source>
        <dbReference type="Ensembl" id="ENSSFOP00015069730.1"/>
    </source>
</evidence>
<keyword evidence="6 7" id="KW-0472">Membrane</keyword>
<feature type="transmembrane region" description="Helical" evidence="7">
    <location>
        <begin position="557"/>
        <end position="581"/>
    </location>
</feature>
<reference evidence="11 12" key="1">
    <citation type="submission" date="2019-04" db="EMBL/GenBank/DDBJ databases">
        <authorList>
            <consortium name="Wellcome Sanger Institute Data Sharing"/>
        </authorList>
    </citation>
    <scope>NUCLEOTIDE SEQUENCE [LARGE SCALE GENOMIC DNA]</scope>
</reference>
<feature type="domain" description="Nucleoside transporter/FeoB GTPase Gate" evidence="10">
    <location>
        <begin position="288"/>
        <end position="385"/>
    </location>
</feature>